<name>A0AAD5EE20_UMBRA</name>
<feature type="region of interest" description="Disordered" evidence="1">
    <location>
        <begin position="175"/>
        <end position="230"/>
    </location>
</feature>
<keyword evidence="3" id="KW-1185">Reference proteome</keyword>
<dbReference type="PANTHER" id="PTHR47551:SF1">
    <property type="entry name" value="TUBULIN--TYROSINE LIGASE PBY1-RELATED"/>
    <property type="match status" value="1"/>
</dbReference>
<dbReference type="Pfam" id="PF03133">
    <property type="entry name" value="TTL"/>
    <property type="match status" value="1"/>
</dbReference>
<dbReference type="GeneID" id="75912415"/>
<evidence type="ECO:0000256" key="1">
    <source>
        <dbReference type="SAM" id="MobiDB-lite"/>
    </source>
</evidence>
<proteinExistence type="predicted"/>
<feature type="compositionally biased region" description="Acidic residues" evidence="1">
    <location>
        <begin position="180"/>
        <end position="230"/>
    </location>
</feature>
<gene>
    <name evidence="2" type="ORF">K450DRAFT_229319</name>
</gene>
<dbReference type="AlphaFoldDB" id="A0AAD5EE20"/>
<protein>
    <recommendedName>
        <fullName evidence="4">Tubulin-tyrosine ligase</fullName>
    </recommendedName>
</protein>
<dbReference type="Proteomes" id="UP001206595">
    <property type="component" value="Unassembled WGS sequence"/>
</dbReference>
<dbReference type="RefSeq" id="XP_051447167.1">
    <property type="nucleotide sequence ID" value="XM_051587068.1"/>
</dbReference>
<dbReference type="SUPFAM" id="SSF56059">
    <property type="entry name" value="Glutathione synthetase ATP-binding domain-like"/>
    <property type="match status" value="1"/>
</dbReference>
<dbReference type="EMBL" id="MU620902">
    <property type="protein sequence ID" value="KAI8582163.1"/>
    <property type="molecule type" value="Genomic_DNA"/>
</dbReference>
<dbReference type="PROSITE" id="PS51221">
    <property type="entry name" value="TTL"/>
    <property type="match status" value="1"/>
</dbReference>
<comment type="caution">
    <text evidence="2">The sequence shown here is derived from an EMBL/GenBank/DDBJ whole genome shotgun (WGS) entry which is preliminary data.</text>
</comment>
<accession>A0AAD5EE20</accession>
<evidence type="ECO:0000313" key="2">
    <source>
        <dbReference type="EMBL" id="KAI8582163.1"/>
    </source>
</evidence>
<dbReference type="GO" id="GO:0000932">
    <property type="term" value="C:P-body"/>
    <property type="evidence" value="ECO:0007669"/>
    <property type="project" value="TreeGrafter"/>
</dbReference>
<reference evidence="2" key="2">
    <citation type="journal article" date="2022" name="Proc. Natl. Acad. Sci. U.S.A.">
        <title>Diploid-dominant life cycles characterize the early evolution of Fungi.</title>
        <authorList>
            <person name="Amses K.R."/>
            <person name="Simmons D.R."/>
            <person name="Longcore J.E."/>
            <person name="Mondo S.J."/>
            <person name="Seto K."/>
            <person name="Jeronimo G.H."/>
            <person name="Bonds A.E."/>
            <person name="Quandt C.A."/>
            <person name="Davis W.J."/>
            <person name="Chang Y."/>
            <person name="Federici B.A."/>
            <person name="Kuo A."/>
            <person name="LaButti K."/>
            <person name="Pangilinan J."/>
            <person name="Andreopoulos W."/>
            <person name="Tritt A."/>
            <person name="Riley R."/>
            <person name="Hundley H."/>
            <person name="Johnson J."/>
            <person name="Lipzen A."/>
            <person name="Barry K."/>
            <person name="Lang B.F."/>
            <person name="Cuomo C.A."/>
            <person name="Buchler N.E."/>
            <person name="Grigoriev I.V."/>
            <person name="Spatafora J.W."/>
            <person name="Stajich J.E."/>
            <person name="James T.Y."/>
        </authorList>
    </citation>
    <scope>NUCLEOTIDE SEQUENCE</scope>
    <source>
        <strain evidence="2">AG</strain>
    </source>
</reference>
<dbReference type="InterPro" id="IPR027746">
    <property type="entry name" value="TTL"/>
</dbReference>
<sequence>MQLKARVQFDQPYTHELVKSSLKDRSKFDWIIEEDITDDSIAEGDQVHLQWLEYELINWDKLASQETETLANSYCIRKGLIRKSQMAYNLTKYMSKHPDSILKTAIPETWLFELDHIDYLDEAMNEVFEVEQDLADNEDLETNRKAFIIKPSMANKAAGIHIFDTMEGLKSLFERTRLDDSDEEEEEEENDEEDAEDDNRENEDGDNEGAEEEEEEEEVDYDDEDEDEEDLSQIREWVIQRYVQHPLLLCGNRKFHVRAYVLAVSNIQVYLYSDMLALFALKPFDESDLSDQLSHITNTCIQTGEDTFVENDSVKLFWDLKNEEGVTQENLDSMFKQMQETLRDLFDACSSEMTTFQAIPNAFELYGVDFLIDRDMQVYFLEANAFPDFKQTGNELQHIISDLFAETIQLAVDPFFESSGADTSSSVRKEQTPSKFVKVFERQLLGPR</sequence>
<evidence type="ECO:0000313" key="3">
    <source>
        <dbReference type="Proteomes" id="UP001206595"/>
    </source>
</evidence>
<dbReference type="PANTHER" id="PTHR47551">
    <property type="entry name" value="TUBULIN--TYROSINE LIGASE PBY1-RELATED"/>
    <property type="match status" value="1"/>
</dbReference>
<organism evidence="2 3">
    <name type="scientific">Umbelopsis ramanniana AG</name>
    <dbReference type="NCBI Taxonomy" id="1314678"/>
    <lineage>
        <taxon>Eukaryota</taxon>
        <taxon>Fungi</taxon>
        <taxon>Fungi incertae sedis</taxon>
        <taxon>Mucoromycota</taxon>
        <taxon>Mucoromycotina</taxon>
        <taxon>Umbelopsidomycetes</taxon>
        <taxon>Umbelopsidales</taxon>
        <taxon>Umbelopsidaceae</taxon>
        <taxon>Umbelopsis</taxon>
    </lineage>
</organism>
<reference evidence="2" key="1">
    <citation type="submission" date="2021-06" db="EMBL/GenBank/DDBJ databases">
        <authorList>
            <consortium name="DOE Joint Genome Institute"/>
            <person name="Mondo S.J."/>
            <person name="Amses K.R."/>
            <person name="Simmons D.R."/>
            <person name="Longcore J.E."/>
            <person name="Seto K."/>
            <person name="Alves G.H."/>
            <person name="Bonds A.E."/>
            <person name="Quandt C.A."/>
            <person name="Davis W.J."/>
            <person name="Chang Y."/>
            <person name="Letcher P.M."/>
            <person name="Powell M.J."/>
            <person name="Kuo A."/>
            <person name="Labutti K."/>
            <person name="Pangilinan J."/>
            <person name="Andreopoulos W."/>
            <person name="Tritt A."/>
            <person name="Riley R."/>
            <person name="Hundley H."/>
            <person name="Johnson J."/>
            <person name="Lipzen A."/>
            <person name="Barry K."/>
            <person name="Berbee M.L."/>
            <person name="Buchler N.E."/>
            <person name="Grigoriev I.V."/>
            <person name="Spatafora J.W."/>
            <person name="Stajich J.E."/>
            <person name="James T.Y."/>
        </authorList>
    </citation>
    <scope>NUCLEOTIDE SEQUENCE</scope>
    <source>
        <strain evidence="2">AG</strain>
    </source>
</reference>
<dbReference type="InterPro" id="IPR004344">
    <property type="entry name" value="TTL/TTLL_fam"/>
</dbReference>
<dbReference type="Gene3D" id="3.30.470.20">
    <property type="entry name" value="ATP-grasp fold, B domain"/>
    <property type="match status" value="1"/>
</dbReference>
<evidence type="ECO:0008006" key="4">
    <source>
        <dbReference type="Google" id="ProtNLM"/>
    </source>
</evidence>